<dbReference type="Proteomes" id="UP000197097">
    <property type="component" value="Unassembled WGS sequence"/>
</dbReference>
<gene>
    <name evidence="3" type="ORF">CDQ91_05805</name>
</gene>
<feature type="transmembrane region" description="Helical" evidence="2">
    <location>
        <begin position="313"/>
        <end position="333"/>
    </location>
</feature>
<evidence type="ECO:0000256" key="1">
    <source>
        <dbReference type="ARBA" id="ARBA00009617"/>
    </source>
</evidence>
<evidence type="ECO:0000313" key="4">
    <source>
        <dbReference type="Proteomes" id="UP000197097"/>
    </source>
</evidence>
<keyword evidence="4" id="KW-1185">Reference proteome</keyword>
<feature type="transmembrane region" description="Helical" evidence="2">
    <location>
        <begin position="114"/>
        <end position="131"/>
    </location>
</feature>
<keyword evidence="3" id="KW-0813">Transport</keyword>
<feature type="transmembrane region" description="Helical" evidence="2">
    <location>
        <begin position="345"/>
        <end position="367"/>
    </location>
</feature>
<dbReference type="InterPro" id="IPR036259">
    <property type="entry name" value="MFS_trans_sf"/>
</dbReference>
<dbReference type="EMBL" id="NISJ01000002">
    <property type="protein sequence ID" value="OWR00269.1"/>
    <property type="molecule type" value="Genomic_DNA"/>
</dbReference>
<dbReference type="SUPFAM" id="SSF103473">
    <property type="entry name" value="MFS general substrate transporter"/>
    <property type="match status" value="1"/>
</dbReference>
<feature type="transmembrane region" description="Helical" evidence="2">
    <location>
        <begin position="90"/>
        <end position="108"/>
    </location>
</feature>
<keyword evidence="2" id="KW-0472">Membrane</keyword>
<feature type="transmembrane region" description="Helical" evidence="2">
    <location>
        <begin position="191"/>
        <end position="211"/>
    </location>
</feature>
<keyword evidence="2" id="KW-0812">Transmembrane</keyword>
<dbReference type="AlphaFoldDB" id="A0A246K479"/>
<dbReference type="PANTHER" id="PTHR11328">
    <property type="entry name" value="MAJOR FACILITATOR SUPERFAMILY DOMAIN-CONTAINING PROTEIN"/>
    <property type="match status" value="1"/>
</dbReference>
<feature type="transmembrane region" description="Helical" evidence="2">
    <location>
        <begin position="388"/>
        <end position="416"/>
    </location>
</feature>
<keyword evidence="3" id="KW-0762">Sugar transport</keyword>
<protein>
    <submittedName>
        <fullName evidence="3">Sugar transporter</fullName>
    </submittedName>
</protein>
<dbReference type="RefSeq" id="WP_088471759.1">
    <property type="nucleotide sequence ID" value="NZ_NISJ01000002.1"/>
</dbReference>
<proteinExistence type="inferred from homology"/>
<keyword evidence="2" id="KW-1133">Transmembrane helix</keyword>
<dbReference type="GO" id="GO:0015293">
    <property type="term" value="F:symporter activity"/>
    <property type="evidence" value="ECO:0007669"/>
    <property type="project" value="InterPro"/>
</dbReference>
<dbReference type="OrthoDB" id="9764596at2"/>
<feature type="transmembrane region" description="Helical" evidence="2">
    <location>
        <begin position="436"/>
        <end position="454"/>
    </location>
</feature>
<name>A0A246K479_9SPHN</name>
<feature type="transmembrane region" description="Helical" evidence="2">
    <location>
        <begin position="283"/>
        <end position="301"/>
    </location>
</feature>
<dbReference type="PANTHER" id="PTHR11328:SF24">
    <property type="entry name" value="MAJOR FACILITATOR SUPERFAMILY (MFS) PROFILE DOMAIN-CONTAINING PROTEIN"/>
    <property type="match status" value="1"/>
</dbReference>
<dbReference type="InterPro" id="IPR039672">
    <property type="entry name" value="MFS_2"/>
</dbReference>
<feature type="transmembrane region" description="Helical" evidence="2">
    <location>
        <begin position="246"/>
        <end position="263"/>
    </location>
</feature>
<comment type="similarity">
    <text evidence="1">Belongs to the sodium:galactoside symporter (TC 2.A.2) family.</text>
</comment>
<dbReference type="GO" id="GO:0005886">
    <property type="term" value="C:plasma membrane"/>
    <property type="evidence" value="ECO:0007669"/>
    <property type="project" value="TreeGrafter"/>
</dbReference>
<dbReference type="Pfam" id="PF13347">
    <property type="entry name" value="MFS_2"/>
    <property type="match status" value="1"/>
</dbReference>
<reference evidence="3 4" key="1">
    <citation type="journal article" date="2002" name="Int. J. Syst. Evol. Microbiol.">
        <title>Sphingopyxis witflariensis sp. nov., isolated from activated sludge.</title>
        <authorList>
            <person name="Kampfer P."/>
            <person name="Witzenberger R."/>
            <person name="Denner E.B."/>
            <person name="Busse H.J."/>
            <person name="Neef A."/>
        </authorList>
    </citation>
    <scope>NUCLEOTIDE SEQUENCE [LARGE SCALE GENOMIC DNA]</scope>
    <source>
        <strain evidence="3 4">DSM 14551</strain>
    </source>
</reference>
<sequence>MSSAAVAVPAPEKLPLGLKLMHGLGSIAYGVKENGFSTFLLLFYNQVIGLDAGIVGIAIMAALIFDAFVDPVIGELTDRTRSRWGRRLPWLYAAPVPLAIAWMLLWNPPEMSDAATVAWLIGFAIIVRSLVSMCEVPSIAIVPELTADYDERTAVMRYRFLFGWGGGLVILVLAYGVFFGGPLGLVDPAGYFPYALTGALVMLGAVILSAMGQHKRIAVSNLADKKPTANLSHILRDMRDTLSNRAFLWLVFAALFGFVNQGITFAMNNYLLSFFWQFGQAEMVGYVFLLFASMIAAFILVGPVSTKFGKRDGAIVAGAISLLVNSGIYFAWIQGFFPGLPGKPSVAWMFALVFLGNSFSIILMILSSSMMADVVEASQSETGRRSEGLFFAGYFFMQKCATGIGIFVAGMILSFAAFPAAAKPGEVSDAVLGNLALGYMFAVLVIGIAGLIVMRRFPISRADHEARLALLDDAARVDPDASGAHP</sequence>
<evidence type="ECO:0000256" key="2">
    <source>
        <dbReference type="SAM" id="Phobius"/>
    </source>
</evidence>
<evidence type="ECO:0000313" key="3">
    <source>
        <dbReference type="EMBL" id="OWR00269.1"/>
    </source>
</evidence>
<feature type="transmembrane region" description="Helical" evidence="2">
    <location>
        <begin position="160"/>
        <end position="179"/>
    </location>
</feature>
<dbReference type="GO" id="GO:0008643">
    <property type="term" value="P:carbohydrate transport"/>
    <property type="evidence" value="ECO:0007669"/>
    <property type="project" value="InterPro"/>
</dbReference>
<accession>A0A246K479</accession>
<feature type="transmembrane region" description="Helical" evidence="2">
    <location>
        <begin position="47"/>
        <end position="69"/>
    </location>
</feature>
<dbReference type="Gene3D" id="1.20.1250.20">
    <property type="entry name" value="MFS general substrate transporter like domains"/>
    <property type="match status" value="1"/>
</dbReference>
<organism evidence="3 4">
    <name type="scientific">Sphingopyxis witflariensis</name>
    <dbReference type="NCBI Taxonomy" id="173675"/>
    <lineage>
        <taxon>Bacteria</taxon>
        <taxon>Pseudomonadati</taxon>
        <taxon>Pseudomonadota</taxon>
        <taxon>Alphaproteobacteria</taxon>
        <taxon>Sphingomonadales</taxon>
        <taxon>Sphingomonadaceae</taxon>
        <taxon>Sphingopyxis</taxon>
    </lineage>
</organism>
<comment type="caution">
    <text evidence="3">The sequence shown here is derived from an EMBL/GenBank/DDBJ whole genome shotgun (WGS) entry which is preliminary data.</text>
</comment>